<organism evidence="2 3">
    <name type="scientific">Escallonia rubra</name>
    <dbReference type="NCBI Taxonomy" id="112253"/>
    <lineage>
        <taxon>Eukaryota</taxon>
        <taxon>Viridiplantae</taxon>
        <taxon>Streptophyta</taxon>
        <taxon>Embryophyta</taxon>
        <taxon>Tracheophyta</taxon>
        <taxon>Spermatophyta</taxon>
        <taxon>Magnoliopsida</taxon>
        <taxon>eudicotyledons</taxon>
        <taxon>Gunneridae</taxon>
        <taxon>Pentapetalae</taxon>
        <taxon>asterids</taxon>
        <taxon>campanulids</taxon>
        <taxon>Escalloniales</taxon>
        <taxon>Escalloniaceae</taxon>
        <taxon>Escallonia</taxon>
    </lineage>
</organism>
<evidence type="ECO:0000259" key="1">
    <source>
        <dbReference type="Pfam" id="PF24842"/>
    </source>
</evidence>
<dbReference type="EMBL" id="JAVXUO010000781">
    <property type="protein sequence ID" value="KAK2989174.1"/>
    <property type="molecule type" value="Genomic_DNA"/>
</dbReference>
<comment type="caution">
    <text evidence="2">The sequence shown here is derived from an EMBL/GenBank/DDBJ whole genome shotgun (WGS) entry which is preliminary data.</text>
</comment>
<dbReference type="InterPro" id="IPR055418">
    <property type="entry name" value="UFD1_N2"/>
</dbReference>
<name>A0AA88UL48_9ASTE</name>
<dbReference type="GO" id="GO:0006511">
    <property type="term" value="P:ubiquitin-dependent protein catabolic process"/>
    <property type="evidence" value="ECO:0007669"/>
    <property type="project" value="InterPro"/>
</dbReference>
<feature type="domain" description="Ubiquitin fusion degradation protein UFD1 N-terminal subdomain 2" evidence="1">
    <location>
        <begin position="25"/>
        <end position="100"/>
    </location>
</feature>
<dbReference type="PANTHER" id="PTHR12555">
    <property type="entry name" value="UBIQUITIN FUSION DEGRADATON PROTEIN 1"/>
    <property type="match status" value="1"/>
</dbReference>
<dbReference type="Pfam" id="PF24842">
    <property type="entry name" value="UFD1_N2"/>
    <property type="match status" value="1"/>
</dbReference>
<evidence type="ECO:0000313" key="2">
    <source>
        <dbReference type="EMBL" id="KAK2989174.1"/>
    </source>
</evidence>
<dbReference type="Proteomes" id="UP001187471">
    <property type="component" value="Unassembled WGS sequence"/>
</dbReference>
<protein>
    <recommendedName>
        <fullName evidence="1">Ubiquitin fusion degradation protein UFD1 N-terminal subdomain 2 domain-containing protein</fullName>
    </recommendedName>
</protein>
<gene>
    <name evidence="2" type="ORF">RJ640_029366</name>
</gene>
<evidence type="ECO:0000313" key="3">
    <source>
        <dbReference type="Proteomes" id="UP001187471"/>
    </source>
</evidence>
<keyword evidence="3" id="KW-1185">Reference proteome</keyword>
<accession>A0AA88UL48</accession>
<dbReference type="GO" id="GO:0036503">
    <property type="term" value="P:ERAD pathway"/>
    <property type="evidence" value="ECO:0007669"/>
    <property type="project" value="TreeGrafter"/>
</dbReference>
<dbReference type="InterPro" id="IPR004854">
    <property type="entry name" value="Ufd1-like"/>
</dbReference>
<reference evidence="2" key="1">
    <citation type="submission" date="2022-12" db="EMBL/GenBank/DDBJ databases">
        <title>Draft genome assemblies for two species of Escallonia (Escalloniales).</title>
        <authorList>
            <person name="Chanderbali A."/>
            <person name="Dervinis C."/>
            <person name="Anghel I."/>
            <person name="Soltis D."/>
            <person name="Soltis P."/>
            <person name="Zapata F."/>
        </authorList>
    </citation>
    <scope>NUCLEOTIDE SEQUENCE</scope>
    <source>
        <strain evidence="2">UCBG92.1500</strain>
        <tissue evidence="2">Leaf</tissue>
    </source>
</reference>
<dbReference type="GO" id="GO:0031593">
    <property type="term" value="F:polyubiquitin modification-dependent protein binding"/>
    <property type="evidence" value="ECO:0007669"/>
    <property type="project" value="TreeGrafter"/>
</dbReference>
<dbReference type="AlphaFoldDB" id="A0AA88UL48"/>
<sequence>MMKNMGFREGDVEVVKTKGMILGEGTYMKLWPRTIKFTSLSKPRDVFEAALKGYSYVANGDMIRITHNYHHYYIDIDIVETKPGNATCLVDIYCEVEFAPSLDSKKPEKSELRQ</sequence>
<dbReference type="Gene3D" id="3.10.330.10">
    <property type="match status" value="1"/>
</dbReference>
<proteinExistence type="predicted"/>
<dbReference type="PANTHER" id="PTHR12555:SF13">
    <property type="entry name" value="UBIQUITIN RECOGNITION FACTOR IN ER-ASSOCIATED DEGRADATION PROTEIN 1"/>
    <property type="match status" value="1"/>
</dbReference>
<dbReference type="GO" id="GO:0034098">
    <property type="term" value="C:VCP-NPL4-UFD1 AAA ATPase complex"/>
    <property type="evidence" value="ECO:0007669"/>
    <property type="project" value="TreeGrafter"/>
</dbReference>